<dbReference type="NCBIfam" id="NF008722">
    <property type="entry name" value="PRK11716.1"/>
    <property type="match status" value="1"/>
</dbReference>
<dbReference type="InterPro" id="IPR036390">
    <property type="entry name" value="WH_DNA-bd_sf"/>
</dbReference>
<organism evidence="6 7">
    <name type="scientific">Geothermobacter hydrogeniphilus</name>
    <dbReference type="NCBI Taxonomy" id="1969733"/>
    <lineage>
        <taxon>Bacteria</taxon>
        <taxon>Pseudomonadati</taxon>
        <taxon>Thermodesulfobacteriota</taxon>
        <taxon>Desulfuromonadia</taxon>
        <taxon>Desulfuromonadales</taxon>
        <taxon>Geothermobacteraceae</taxon>
        <taxon>Geothermobacter</taxon>
    </lineage>
</organism>
<evidence type="ECO:0000256" key="4">
    <source>
        <dbReference type="ARBA" id="ARBA00023163"/>
    </source>
</evidence>
<dbReference type="GO" id="GO:0003700">
    <property type="term" value="F:DNA-binding transcription factor activity"/>
    <property type="evidence" value="ECO:0007669"/>
    <property type="project" value="InterPro"/>
</dbReference>
<dbReference type="SUPFAM" id="SSF53850">
    <property type="entry name" value="Periplasmic binding protein-like II"/>
    <property type="match status" value="1"/>
</dbReference>
<feature type="domain" description="HTH lysR-type" evidence="5">
    <location>
        <begin position="1"/>
        <end position="58"/>
    </location>
</feature>
<evidence type="ECO:0000313" key="6">
    <source>
        <dbReference type="EMBL" id="PNU20183.1"/>
    </source>
</evidence>
<dbReference type="PANTHER" id="PTHR30126:SF81">
    <property type="entry name" value="HTH-TYPE TRANSCRIPTIONAL REGULATOR ILVY"/>
    <property type="match status" value="1"/>
</dbReference>
<evidence type="ECO:0000256" key="3">
    <source>
        <dbReference type="ARBA" id="ARBA00023125"/>
    </source>
</evidence>
<comment type="caution">
    <text evidence="6">The sequence shown here is derived from an EMBL/GenBank/DDBJ whole genome shotgun (WGS) entry which is preliminary data.</text>
</comment>
<sequence>MDINELEIFLSVAEQLHFGRASQACNLSPSALTRTIQRLETQLGQTLFLRDNRSVALSAAGERFRDYARKTVSDWHSFRDSLRTSEEVSGSLSLYASITAVYSLLPDLLEAYRQAYPEVHLELRTGAAEQALPQLQSGQIDVAVAALPDHLGPRIEFLPIATTPLIFIAPAVKSGNDGLNDIPSFRMADTPLVVPRGGQARRRLDQWFKEQQLRPNISSEVSGNEAIIAMVRLGVGVGVVPQLVLERSPFRDEVRILEDAPRLEPYIVGLCSSRKNLRRPAVQAFWQLGEQGIKT</sequence>
<comment type="similarity">
    <text evidence="1">Belongs to the LysR transcriptional regulatory family.</text>
</comment>
<proteinExistence type="inferred from homology"/>
<reference evidence="6 7" key="1">
    <citation type="journal article" date="2018" name="Genome Announc.">
        <title>Genome Sequence of Geothermobacter sp. HR-1 Iron Reducer from the Loihi Seamount.</title>
        <authorList>
            <person name="Smith H."/>
            <person name="Abuyen K."/>
            <person name="Tremblay J."/>
            <person name="Savalia P."/>
            <person name="Perez-Rodriguez I."/>
            <person name="Emerson D."/>
            <person name="Tully B."/>
            <person name="Amend J."/>
        </authorList>
    </citation>
    <scope>NUCLEOTIDE SEQUENCE [LARGE SCALE GENOMIC DNA]</scope>
    <source>
        <strain evidence="6 7">HR-1</strain>
    </source>
</reference>
<dbReference type="GO" id="GO:0000976">
    <property type="term" value="F:transcription cis-regulatory region binding"/>
    <property type="evidence" value="ECO:0007669"/>
    <property type="project" value="TreeGrafter"/>
</dbReference>
<dbReference type="PANTHER" id="PTHR30126">
    <property type="entry name" value="HTH-TYPE TRANSCRIPTIONAL REGULATOR"/>
    <property type="match status" value="1"/>
</dbReference>
<dbReference type="InterPro" id="IPR036388">
    <property type="entry name" value="WH-like_DNA-bd_sf"/>
</dbReference>
<keyword evidence="2" id="KW-0805">Transcription regulation</keyword>
<keyword evidence="3" id="KW-0238">DNA-binding</keyword>
<dbReference type="Pfam" id="PF00126">
    <property type="entry name" value="HTH_1"/>
    <property type="match status" value="1"/>
</dbReference>
<dbReference type="RefSeq" id="WP_103115427.1">
    <property type="nucleotide sequence ID" value="NZ_PPFX01000017.1"/>
</dbReference>
<dbReference type="Gene3D" id="1.10.10.10">
    <property type="entry name" value="Winged helix-like DNA-binding domain superfamily/Winged helix DNA-binding domain"/>
    <property type="match status" value="1"/>
</dbReference>
<dbReference type="Pfam" id="PF03466">
    <property type="entry name" value="LysR_substrate"/>
    <property type="match status" value="1"/>
</dbReference>
<evidence type="ECO:0000256" key="2">
    <source>
        <dbReference type="ARBA" id="ARBA00023015"/>
    </source>
</evidence>
<evidence type="ECO:0000256" key="1">
    <source>
        <dbReference type="ARBA" id="ARBA00009437"/>
    </source>
</evidence>
<name>A0A2K2HAD1_9BACT</name>
<dbReference type="FunFam" id="1.10.10.10:FF:000001">
    <property type="entry name" value="LysR family transcriptional regulator"/>
    <property type="match status" value="1"/>
</dbReference>
<dbReference type="SUPFAM" id="SSF46785">
    <property type="entry name" value="Winged helix' DNA-binding domain"/>
    <property type="match status" value="1"/>
</dbReference>
<gene>
    <name evidence="6" type="ORF">C2E25_09000</name>
</gene>
<keyword evidence="4" id="KW-0804">Transcription</keyword>
<dbReference type="EMBL" id="PPFX01000017">
    <property type="protein sequence ID" value="PNU20183.1"/>
    <property type="molecule type" value="Genomic_DNA"/>
</dbReference>
<dbReference type="Proteomes" id="UP000236340">
    <property type="component" value="Unassembled WGS sequence"/>
</dbReference>
<dbReference type="OrthoDB" id="5317428at2"/>
<dbReference type="PROSITE" id="PS50931">
    <property type="entry name" value="HTH_LYSR"/>
    <property type="match status" value="1"/>
</dbReference>
<dbReference type="AlphaFoldDB" id="A0A2K2HAD1"/>
<dbReference type="InterPro" id="IPR005119">
    <property type="entry name" value="LysR_subst-bd"/>
</dbReference>
<evidence type="ECO:0000259" key="5">
    <source>
        <dbReference type="PROSITE" id="PS50931"/>
    </source>
</evidence>
<dbReference type="InterPro" id="IPR000847">
    <property type="entry name" value="LysR_HTH_N"/>
</dbReference>
<accession>A0A2K2HAD1</accession>
<dbReference type="Gene3D" id="3.40.190.290">
    <property type="match status" value="1"/>
</dbReference>
<evidence type="ECO:0000313" key="7">
    <source>
        <dbReference type="Proteomes" id="UP000236340"/>
    </source>
</evidence>
<protein>
    <submittedName>
        <fullName evidence="6">HTH-type transcriptional activator IlvY</fullName>
    </submittedName>
</protein>